<dbReference type="Pfam" id="PF11340">
    <property type="entry name" value="DUF3142"/>
    <property type="match status" value="1"/>
</dbReference>
<keyword evidence="1" id="KW-0732">Signal</keyword>
<dbReference type="EMBL" id="CP074352">
    <property type="protein sequence ID" value="UYU32861.1"/>
    <property type="molecule type" value="Genomic_DNA"/>
</dbReference>
<reference evidence="2 3" key="1">
    <citation type="submission" date="2021-05" db="EMBL/GenBank/DDBJ databases">
        <title>Isolation, identification, and the growth promoting effects of Pantoea dispersa strain YSD J2 from the aboveground leaves of Cyperus esculentus L.Var. Sativus.</title>
        <authorList>
            <person name="Wang S."/>
            <person name="Tang X.M."/>
            <person name="Huang Y.N."/>
        </authorList>
    </citation>
    <scope>NUCLEOTIDE SEQUENCE [LARGE SCALE GENOMIC DNA]</scope>
    <source>
        <strain evidence="3">YSD YN2</strain>
    </source>
</reference>
<dbReference type="InterPro" id="IPR021488">
    <property type="entry name" value="DUF3142"/>
</dbReference>
<evidence type="ECO:0000256" key="1">
    <source>
        <dbReference type="SAM" id="SignalP"/>
    </source>
</evidence>
<accession>A0ABY6JG92</accession>
<dbReference type="Proteomes" id="UP001156318">
    <property type="component" value="Chromosome"/>
</dbReference>
<proteinExistence type="predicted"/>
<organism evidence="2 3">
    <name type="scientific">Siccibacter colletis</name>
    <dbReference type="NCBI Taxonomy" id="1505757"/>
    <lineage>
        <taxon>Bacteria</taxon>
        <taxon>Pseudomonadati</taxon>
        <taxon>Pseudomonadota</taxon>
        <taxon>Gammaproteobacteria</taxon>
        <taxon>Enterobacterales</taxon>
        <taxon>Enterobacteriaceae</taxon>
        <taxon>Siccibacter</taxon>
    </lineage>
</organism>
<keyword evidence="3" id="KW-1185">Reference proteome</keyword>
<protein>
    <submittedName>
        <fullName evidence="2">DUF3142 domain-containing protein</fullName>
    </submittedName>
</protein>
<feature type="signal peptide" evidence="1">
    <location>
        <begin position="1"/>
        <end position="20"/>
    </location>
</feature>
<evidence type="ECO:0000313" key="3">
    <source>
        <dbReference type="Proteomes" id="UP001156318"/>
    </source>
</evidence>
<evidence type="ECO:0000313" key="2">
    <source>
        <dbReference type="EMBL" id="UYU32861.1"/>
    </source>
</evidence>
<gene>
    <name evidence="2" type="ORF">KFZ77_04900</name>
</gene>
<feature type="chain" id="PRO_5045936596" evidence="1">
    <location>
        <begin position="21"/>
        <end position="241"/>
    </location>
</feature>
<name>A0ABY6JG92_9ENTR</name>
<sequence length="241" mass="26988">MGAKAQILLVTAALLLPAQAYPTGRVDAADYQAFWLWSGVKATPAMREARVMYLHQGEVVTHQQRAVFQRLGASVSRLSLPSVWITVRIATLDMPDEMLEHVLRLPERWEKAGNKVQGLQIDFDAATYKLADYATFLQRLRQRLPARFALGVTGLLDWAKTGNIAVLNTLPVDELVVQTYQGRHTVPGYARYLPALHGLRIPFKIGVVEYGAWDRRYERDLAASPYYRGAVVFALSAAPPR</sequence>
<dbReference type="RefSeq" id="WP_264385592.1">
    <property type="nucleotide sequence ID" value="NZ_CP074352.1"/>
</dbReference>